<evidence type="ECO:0000313" key="2">
    <source>
        <dbReference type="Proteomes" id="UP000591948"/>
    </source>
</evidence>
<keyword evidence="2" id="KW-1185">Reference proteome</keyword>
<protein>
    <submittedName>
        <fullName evidence="1">Uncharacterized protein</fullName>
    </submittedName>
</protein>
<name>A0A6V8P615_9ACTN</name>
<sequence length="60" mass="7061">MVVKDQILKVIQELPQDATVEDAMERLYLLYKVERGIEQAEAGQKITQEEARKRMAKWLE</sequence>
<gene>
    <name evidence="1" type="ORF">HKBW3S33_01492</name>
</gene>
<reference evidence="1 2" key="1">
    <citation type="journal article" date="2020" name="Front. Microbiol.">
        <title>Single-cell genomics of novel Actinobacteria with the Wood-Ljungdahl pathway discovered in a serpentinizing system.</title>
        <authorList>
            <person name="Merino N."/>
            <person name="Kawai M."/>
            <person name="Boyd E.S."/>
            <person name="Colman D.R."/>
            <person name="McGlynn S.E."/>
            <person name="Nealson K.H."/>
            <person name="Kurokawa K."/>
            <person name="Hongoh Y."/>
        </authorList>
    </citation>
    <scope>NUCLEOTIDE SEQUENCE [LARGE SCALE GENOMIC DNA]</scope>
    <source>
        <strain evidence="1 2">S33</strain>
    </source>
</reference>
<dbReference type="Proteomes" id="UP000591948">
    <property type="component" value="Unassembled WGS sequence"/>
</dbReference>
<organism evidence="1 2">
    <name type="scientific">Candidatus Hakubella thermalkaliphila</name>
    <dbReference type="NCBI Taxonomy" id="2754717"/>
    <lineage>
        <taxon>Bacteria</taxon>
        <taxon>Bacillati</taxon>
        <taxon>Actinomycetota</taxon>
        <taxon>Actinomycetota incertae sedis</taxon>
        <taxon>Candidatus Hakubellales</taxon>
        <taxon>Candidatus Hakubellaceae</taxon>
        <taxon>Candidatus Hakubella</taxon>
    </lineage>
</organism>
<dbReference type="EMBL" id="BLRY01000109">
    <property type="protein sequence ID" value="GFP28075.1"/>
    <property type="molecule type" value="Genomic_DNA"/>
</dbReference>
<accession>A0A6V8P615</accession>
<evidence type="ECO:0000313" key="1">
    <source>
        <dbReference type="EMBL" id="GFP28075.1"/>
    </source>
</evidence>
<proteinExistence type="predicted"/>
<comment type="caution">
    <text evidence="1">The sequence shown here is derived from an EMBL/GenBank/DDBJ whole genome shotgun (WGS) entry which is preliminary data.</text>
</comment>